<name>L9XZ28_9EURY</name>
<evidence type="ECO:0008006" key="3">
    <source>
        <dbReference type="Google" id="ProtNLM"/>
    </source>
</evidence>
<organism evidence="1 2">
    <name type="scientific">Natronococcus jeotgali DSM 18795</name>
    <dbReference type="NCBI Taxonomy" id="1227498"/>
    <lineage>
        <taxon>Archaea</taxon>
        <taxon>Methanobacteriati</taxon>
        <taxon>Methanobacteriota</taxon>
        <taxon>Stenosarchaea group</taxon>
        <taxon>Halobacteria</taxon>
        <taxon>Halobacteriales</taxon>
        <taxon>Natrialbaceae</taxon>
        <taxon>Natronococcus</taxon>
    </lineage>
</organism>
<keyword evidence="2" id="KW-1185">Reference proteome</keyword>
<dbReference type="InterPro" id="IPR055979">
    <property type="entry name" value="DUF7557"/>
</dbReference>
<evidence type="ECO:0000313" key="2">
    <source>
        <dbReference type="Proteomes" id="UP000011531"/>
    </source>
</evidence>
<dbReference type="AlphaFoldDB" id="L9XZ28"/>
<comment type="caution">
    <text evidence="1">The sequence shown here is derived from an EMBL/GenBank/DDBJ whole genome shotgun (WGS) entry which is preliminary data.</text>
</comment>
<dbReference type="EMBL" id="AOIA01000021">
    <property type="protein sequence ID" value="ELY65863.1"/>
    <property type="molecule type" value="Genomic_DNA"/>
</dbReference>
<dbReference type="Proteomes" id="UP000011531">
    <property type="component" value="Unassembled WGS sequence"/>
</dbReference>
<dbReference type="Pfam" id="PF24434">
    <property type="entry name" value="DUF7557"/>
    <property type="match status" value="1"/>
</dbReference>
<accession>L9XZ28</accession>
<dbReference type="STRING" id="1227498.C492_02697"/>
<protein>
    <recommendedName>
        <fullName evidence="3">CopG family transcriptional regulator</fullName>
    </recommendedName>
</protein>
<gene>
    <name evidence="1" type="ORF">C492_02697</name>
</gene>
<proteinExistence type="predicted"/>
<evidence type="ECO:0000313" key="1">
    <source>
        <dbReference type="EMBL" id="ELY65863.1"/>
    </source>
</evidence>
<sequence length="68" mass="7940">MRAPDLFDRGDRPFDRRSLMSHTLEISDDLKDRLDSHCDEGQSPEELIEELVSIYETEGTFMQEGYSE</sequence>
<reference evidence="1 2" key="1">
    <citation type="journal article" date="2014" name="PLoS Genet.">
        <title>Phylogenetically driven sequencing of extremely halophilic archaea reveals strategies for static and dynamic osmo-response.</title>
        <authorList>
            <person name="Becker E.A."/>
            <person name="Seitzer P.M."/>
            <person name="Tritt A."/>
            <person name="Larsen D."/>
            <person name="Krusor M."/>
            <person name="Yao A.I."/>
            <person name="Wu D."/>
            <person name="Madern D."/>
            <person name="Eisen J.A."/>
            <person name="Darling A.E."/>
            <person name="Facciotti M.T."/>
        </authorList>
    </citation>
    <scope>NUCLEOTIDE SEQUENCE [LARGE SCALE GENOMIC DNA]</scope>
    <source>
        <strain evidence="1 2">DSM 18795</strain>
    </source>
</reference>